<feature type="domain" description="PKD-like" evidence="3">
    <location>
        <begin position="142"/>
        <end position="204"/>
    </location>
</feature>
<dbReference type="AlphaFoldDB" id="A0A1I2IG87"/>
<sequence>MKKSLLILHFIVFSVKVLYAQTYQIQGQTAPCASNSIPYSLVAVGNSPGISGCTISWTVTGGTFSNTNGQTTINNGGTSVDVIWNNNASSTSGKIEATLSGSGCNSTIAKTYTLDVTIKTIGSFSGISVNGTNYNCNSSISVPCGTTPITFATSTVANATNYQWIVPSGWTVSSSNNTSITVIPSQNLPSSGSVSIRATRVDCAGLQSTCSINFTRPTPVVNAVPSSQYPPPFCAGESKQLTVTGANLTSMIWSANNGFTVSNVITTANNSVATITAPPSGTNASGTITVTAVSSSCGNGNSISIPVSSIGTLPSVALISVAGQGMTVCSAGLNLGLIYNGVNLSTNVSYPLPFGITQIEWAPTSGNVYVVGNQINGGVTATAYANSLSGLPAQLRARIRNCTGWSEWYVFYVNVCSGFRFVYSPNPTSEVLTITAVPTEENKDLTIATEIDFEAKLLDQDGKVVRESKNQDNEKELSFDVKGLKAGTYYLHILYGKELEKHQIIISKSASTN</sequence>
<dbReference type="Proteomes" id="UP000199513">
    <property type="component" value="Unassembled WGS sequence"/>
</dbReference>
<organism evidence="4 5">
    <name type="scientific">Thermoflexibacter ruber</name>
    <dbReference type="NCBI Taxonomy" id="1003"/>
    <lineage>
        <taxon>Bacteria</taxon>
        <taxon>Pseudomonadati</taxon>
        <taxon>Bacteroidota</taxon>
        <taxon>Cytophagia</taxon>
        <taxon>Cytophagales</taxon>
        <taxon>Thermoflexibacteraceae</taxon>
        <taxon>Thermoflexibacter</taxon>
    </lineage>
</organism>
<evidence type="ECO:0000313" key="5">
    <source>
        <dbReference type="Proteomes" id="UP000199513"/>
    </source>
</evidence>
<protein>
    <submittedName>
        <fullName evidence="4">Por secretion system C-terminal sorting domain-containing protein</fullName>
    </submittedName>
</protein>
<dbReference type="NCBIfam" id="TIGR04183">
    <property type="entry name" value="Por_Secre_tail"/>
    <property type="match status" value="1"/>
</dbReference>
<evidence type="ECO:0000259" key="2">
    <source>
        <dbReference type="Pfam" id="PF18962"/>
    </source>
</evidence>
<dbReference type="InterPro" id="IPR026444">
    <property type="entry name" value="Secre_tail"/>
</dbReference>
<evidence type="ECO:0000259" key="3">
    <source>
        <dbReference type="Pfam" id="PF19408"/>
    </source>
</evidence>
<dbReference type="RefSeq" id="WP_091548514.1">
    <property type="nucleotide sequence ID" value="NZ_FONY01000031.1"/>
</dbReference>
<feature type="signal peptide" evidence="1">
    <location>
        <begin position="1"/>
        <end position="20"/>
    </location>
</feature>
<dbReference type="Pfam" id="PF18962">
    <property type="entry name" value="Por_Secre_tail"/>
    <property type="match status" value="1"/>
</dbReference>
<feature type="domain" description="Secretion system C-terminal sorting" evidence="2">
    <location>
        <begin position="425"/>
        <end position="505"/>
    </location>
</feature>
<evidence type="ECO:0000313" key="4">
    <source>
        <dbReference type="EMBL" id="SFF40650.1"/>
    </source>
</evidence>
<name>A0A1I2IG87_9BACT</name>
<dbReference type="OrthoDB" id="922614at2"/>
<reference evidence="4 5" key="1">
    <citation type="submission" date="2016-10" db="EMBL/GenBank/DDBJ databases">
        <authorList>
            <person name="de Groot N.N."/>
        </authorList>
    </citation>
    <scope>NUCLEOTIDE SEQUENCE [LARGE SCALE GENOMIC DNA]</scope>
    <source>
        <strain>GEY</strain>
        <strain evidence="5">DSM 9560</strain>
    </source>
</reference>
<feature type="chain" id="PRO_5011594990" evidence="1">
    <location>
        <begin position="21"/>
        <end position="513"/>
    </location>
</feature>
<gene>
    <name evidence="4" type="ORF">SAMN04488541_103158</name>
</gene>
<dbReference type="InterPro" id="IPR045829">
    <property type="entry name" value="PKD_6"/>
</dbReference>
<dbReference type="EMBL" id="FONY01000031">
    <property type="protein sequence ID" value="SFF40650.1"/>
    <property type="molecule type" value="Genomic_DNA"/>
</dbReference>
<accession>A0A1I2IG87</accession>
<evidence type="ECO:0000256" key="1">
    <source>
        <dbReference type="SAM" id="SignalP"/>
    </source>
</evidence>
<proteinExistence type="predicted"/>
<dbReference type="Pfam" id="PF19408">
    <property type="entry name" value="PKD_6"/>
    <property type="match status" value="1"/>
</dbReference>
<keyword evidence="5" id="KW-1185">Reference proteome</keyword>
<keyword evidence="1" id="KW-0732">Signal</keyword>